<evidence type="ECO:0000256" key="3">
    <source>
        <dbReference type="ARBA" id="ARBA00022679"/>
    </source>
</evidence>
<evidence type="ECO:0000256" key="5">
    <source>
        <dbReference type="SAM" id="SignalP"/>
    </source>
</evidence>
<organism evidence="6 7">
    <name type="scientific">Desulfobaculum xiamenense</name>
    <dbReference type="NCBI Taxonomy" id="995050"/>
    <lineage>
        <taxon>Bacteria</taxon>
        <taxon>Pseudomonadati</taxon>
        <taxon>Thermodesulfobacteriota</taxon>
        <taxon>Desulfovibrionia</taxon>
        <taxon>Desulfovibrionales</taxon>
        <taxon>Desulfovibrionaceae</taxon>
        <taxon>Desulfobaculum</taxon>
    </lineage>
</organism>
<comment type="caution">
    <text evidence="6">The sequence shown here is derived from an EMBL/GenBank/DDBJ whole genome shotgun (WGS) entry which is preliminary data.</text>
</comment>
<evidence type="ECO:0000313" key="7">
    <source>
        <dbReference type="Proteomes" id="UP000580856"/>
    </source>
</evidence>
<gene>
    <name evidence="6" type="ORF">GGQ74_000276</name>
</gene>
<evidence type="ECO:0000256" key="4">
    <source>
        <dbReference type="PROSITE-ProRule" id="PRU00339"/>
    </source>
</evidence>
<evidence type="ECO:0000313" key="6">
    <source>
        <dbReference type="EMBL" id="NJB66636.1"/>
    </source>
</evidence>
<dbReference type="PROSITE" id="PS50005">
    <property type="entry name" value="TPR"/>
    <property type="match status" value="1"/>
</dbReference>
<dbReference type="PANTHER" id="PTHR44835">
    <property type="entry name" value="UDP-N-ACETYLGLUCOSAMINE--PEPTIDE N-ACETYLGLUCOSAMINYLTRANSFERASE SPINDLY-RELATED"/>
    <property type="match status" value="1"/>
</dbReference>
<keyword evidence="2" id="KW-0328">Glycosyltransferase</keyword>
<keyword evidence="4" id="KW-0802">TPR repeat</keyword>
<accession>A0A846QD35</accession>
<keyword evidence="7" id="KW-1185">Reference proteome</keyword>
<dbReference type="InterPro" id="IPR019734">
    <property type="entry name" value="TPR_rpt"/>
</dbReference>
<protein>
    <submittedName>
        <fullName evidence="6">Tetratricopeptide (TPR) repeat protein</fullName>
    </submittedName>
</protein>
<feature type="signal peptide" evidence="5">
    <location>
        <begin position="1"/>
        <end position="30"/>
    </location>
</feature>
<dbReference type="AlphaFoldDB" id="A0A846QD35"/>
<dbReference type="SMART" id="SM00028">
    <property type="entry name" value="TPR"/>
    <property type="match status" value="3"/>
</dbReference>
<dbReference type="Proteomes" id="UP000580856">
    <property type="component" value="Unassembled WGS sequence"/>
</dbReference>
<evidence type="ECO:0000256" key="2">
    <source>
        <dbReference type="ARBA" id="ARBA00022676"/>
    </source>
</evidence>
<keyword evidence="5" id="KW-0732">Signal</keyword>
<dbReference type="PANTHER" id="PTHR44835:SF1">
    <property type="entry name" value="PROTEIN O-GLCNAC TRANSFERASE"/>
    <property type="match status" value="1"/>
</dbReference>
<proteinExistence type="predicted"/>
<name>A0A846QD35_9BACT</name>
<keyword evidence="3" id="KW-0808">Transferase</keyword>
<dbReference type="SUPFAM" id="SSF48452">
    <property type="entry name" value="TPR-like"/>
    <property type="match status" value="1"/>
</dbReference>
<evidence type="ECO:0000256" key="1">
    <source>
        <dbReference type="ARBA" id="ARBA00004922"/>
    </source>
</evidence>
<sequence length="290" mass="31380">MSVWRFVWCAAGALGAVLLACVVSLHGASAADGVDPLVFSGSDALYHGELERAEKLFSQAAQHNVGDVFVLNQWAVAVARQERFAEAGELFARVLRSDPDNLFALTWTGILALERGDARAGEVAFAQVLTADPGNANALYLLGVVRAAANDMPRAVDLLRRSAQAVRLRGGDPDLHYRLGLAYRRMGMPANAELELERAVELRPDYGLALVELGWVRHAAGRGDAAMEAWMRAANLPGPAGEEARASMAAIVAQDAQRAAAEGNFQRADGLWREVLRWEPNNRAALHHLR</sequence>
<dbReference type="RefSeq" id="WP_167939758.1">
    <property type="nucleotide sequence ID" value="NZ_JAATJA010000001.1"/>
</dbReference>
<dbReference type="PROSITE" id="PS51257">
    <property type="entry name" value="PROKAR_LIPOPROTEIN"/>
    <property type="match status" value="1"/>
</dbReference>
<dbReference type="InterPro" id="IPR051939">
    <property type="entry name" value="Glycosyltr_41/O-GlcNAc_trsf"/>
</dbReference>
<dbReference type="Pfam" id="PF13432">
    <property type="entry name" value="TPR_16"/>
    <property type="match status" value="3"/>
</dbReference>
<dbReference type="GO" id="GO:0016757">
    <property type="term" value="F:glycosyltransferase activity"/>
    <property type="evidence" value="ECO:0007669"/>
    <property type="project" value="UniProtKB-KW"/>
</dbReference>
<feature type="chain" id="PRO_5032703507" evidence="5">
    <location>
        <begin position="31"/>
        <end position="290"/>
    </location>
</feature>
<dbReference type="EMBL" id="JAATJA010000001">
    <property type="protein sequence ID" value="NJB66636.1"/>
    <property type="molecule type" value="Genomic_DNA"/>
</dbReference>
<reference evidence="6 7" key="1">
    <citation type="submission" date="2020-03" db="EMBL/GenBank/DDBJ databases">
        <title>Genomic Encyclopedia of Type Strains, Phase IV (KMG-IV): sequencing the most valuable type-strain genomes for metagenomic binning, comparative biology and taxonomic classification.</title>
        <authorList>
            <person name="Goeker M."/>
        </authorList>
    </citation>
    <scope>NUCLEOTIDE SEQUENCE [LARGE SCALE GENOMIC DNA]</scope>
    <source>
        <strain evidence="6 7">DSM 24233</strain>
    </source>
</reference>
<dbReference type="InterPro" id="IPR011990">
    <property type="entry name" value="TPR-like_helical_dom_sf"/>
</dbReference>
<feature type="repeat" description="TPR" evidence="4">
    <location>
        <begin position="173"/>
        <end position="206"/>
    </location>
</feature>
<comment type="pathway">
    <text evidence="1">Protein modification; protein glycosylation.</text>
</comment>
<dbReference type="Gene3D" id="1.25.40.10">
    <property type="entry name" value="Tetratricopeptide repeat domain"/>
    <property type="match status" value="1"/>
</dbReference>